<evidence type="ECO:0000256" key="2">
    <source>
        <dbReference type="ARBA" id="ARBA00022801"/>
    </source>
</evidence>
<dbReference type="GO" id="GO:0005829">
    <property type="term" value="C:cytosol"/>
    <property type="evidence" value="ECO:0007669"/>
    <property type="project" value="TreeGrafter"/>
</dbReference>
<dbReference type="Gene3D" id="1.10.30.50">
    <property type="match status" value="1"/>
</dbReference>
<evidence type="ECO:0000256" key="3">
    <source>
        <dbReference type="ARBA" id="ARBA00038412"/>
    </source>
</evidence>
<dbReference type="PANTHER" id="PTHR41286:SF1">
    <property type="entry name" value="HNH NUCLEASE YAJD-RELATED"/>
    <property type="match status" value="1"/>
</dbReference>
<dbReference type="Pfam" id="PF01844">
    <property type="entry name" value="HNH"/>
    <property type="match status" value="1"/>
</dbReference>
<dbReference type="GO" id="GO:0003676">
    <property type="term" value="F:nucleic acid binding"/>
    <property type="evidence" value="ECO:0007669"/>
    <property type="project" value="InterPro"/>
</dbReference>
<dbReference type="AlphaFoldDB" id="A0A1S8S7C3"/>
<organism evidence="6 7">
    <name type="scientific">Clostridium beijerinckii</name>
    <name type="common">Clostridium MP</name>
    <dbReference type="NCBI Taxonomy" id="1520"/>
    <lineage>
        <taxon>Bacteria</taxon>
        <taxon>Bacillati</taxon>
        <taxon>Bacillota</taxon>
        <taxon>Clostridia</taxon>
        <taxon>Eubacteriales</taxon>
        <taxon>Clostridiaceae</taxon>
        <taxon>Clostridium</taxon>
    </lineage>
</organism>
<dbReference type="EMBL" id="LZZI01000038">
    <property type="protein sequence ID" value="OOM61284.1"/>
    <property type="molecule type" value="Genomic_DNA"/>
</dbReference>
<dbReference type="GO" id="GO:0016787">
    <property type="term" value="F:hydrolase activity"/>
    <property type="evidence" value="ECO:0007669"/>
    <property type="project" value="UniProtKB-KW"/>
</dbReference>
<dbReference type="Proteomes" id="UP000190973">
    <property type="component" value="Unassembled WGS sequence"/>
</dbReference>
<comment type="caution">
    <text evidence="6">The sequence shown here is derived from an EMBL/GenBank/DDBJ whole genome shotgun (WGS) entry which is preliminary data.</text>
</comment>
<evidence type="ECO:0000313" key="6">
    <source>
        <dbReference type="EMBL" id="OOM61284.1"/>
    </source>
</evidence>
<dbReference type="PANTHER" id="PTHR41286">
    <property type="entry name" value="HNH NUCLEASE YAJD-RELATED"/>
    <property type="match status" value="1"/>
</dbReference>
<dbReference type="InterPro" id="IPR003615">
    <property type="entry name" value="HNH_nuc"/>
</dbReference>
<keyword evidence="6" id="KW-0255">Endonuclease</keyword>
<dbReference type="GO" id="GO:0004519">
    <property type="term" value="F:endonuclease activity"/>
    <property type="evidence" value="ECO:0007669"/>
    <property type="project" value="UniProtKB-KW"/>
</dbReference>
<dbReference type="GO" id="GO:0008270">
    <property type="term" value="F:zinc ion binding"/>
    <property type="evidence" value="ECO:0007669"/>
    <property type="project" value="InterPro"/>
</dbReference>
<comment type="similarity">
    <text evidence="3">Belongs to the HNH nuclease family.</text>
</comment>
<feature type="domain" description="HNH nuclease" evidence="5">
    <location>
        <begin position="47"/>
        <end position="103"/>
    </location>
</feature>
<keyword evidence="1" id="KW-0540">Nuclease</keyword>
<dbReference type="RefSeq" id="WP_077838976.1">
    <property type="nucleotide sequence ID" value="NZ_JABTAE010000001.1"/>
</dbReference>
<proteinExistence type="inferred from homology"/>
<name>A0A1S8S7C3_CLOBE</name>
<reference evidence="6 7" key="1">
    <citation type="submission" date="2016-05" db="EMBL/GenBank/DDBJ databases">
        <title>Microbial solvent formation.</title>
        <authorList>
            <person name="Poehlein A."/>
            <person name="Montoya Solano J.D."/>
            <person name="Flitsch S."/>
            <person name="Krabben P."/>
            <person name="Duerre P."/>
            <person name="Daniel R."/>
        </authorList>
    </citation>
    <scope>NUCLEOTIDE SEQUENCE [LARGE SCALE GENOMIC DNA]</scope>
    <source>
        <strain evidence="6 7">DSM 53</strain>
    </source>
</reference>
<keyword evidence="2" id="KW-0378">Hydrolase</keyword>
<dbReference type="SMART" id="SM00507">
    <property type="entry name" value="HNHc"/>
    <property type="match status" value="1"/>
</dbReference>
<sequence length="119" mass="14078">MPNKPLKPCKHSGCPKLTEGKYCDEHKGFHVRDRANASRRGYDSRWRTARNKFLKANPLCVKCNEEGRLTKATVVDHIKPHRGDKNLFWDESNWQSLCKSCHDVKTMTEDRYEEYKYNF</sequence>
<evidence type="ECO:0000256" key="1">
    <source>
        <dbReference type="ARBA" id="ARBA00022722"/>
    </source>
</evidence>
<evidence type="ECO:0000259" key="5">
    <source>
        <dbReference type="SMART" id="SM00507"/>
    </source>
</evidence>
<gene>
    <name evidence="6" type="ORF">CLBCK_24180</name>
</gene>
<protein>
    <recommendedName>
        <fullName evidence="4">Putative HNH nuclease YajD</fullName>
    </recommendedName>
</protein>
<evidence type="ECO:0000256" key="4">
    <source>
        <dbReference type="ARBA" id="ARBA00040194"/>
    </source>
</evidence>
<evidence type="ECO:0000313" key="7">
    <source>
        <dbReference type="Proteomes" id="UP000190973"/>
    </source>
</evidence>
<dbReference type="CDD" id="cd00085">
    <property type="entry name" value="HNHc"/>
    <property type="match status" value="1"/>
</dbReference>
<dbReference type="InterPro" id="IPR002711">
    <property type="entry name" value="HNH"/>
</dbReference>
<accession>A0A1S8S7C3</accession>